<dbReference type="PANTHER" id="PTHR34061:SF17">
    <property type="entry name" value="EXPRESSED PROTEIN"/>
    <property type="match status" value="1"/>
</dbReference>
<protein>
    <submittedName>
        <fullName evidence="2">Uncharacterized protein</fullName>
    </submittedName>
</protein>
<organism evidence="2">
    <name type="scientific">Sesamum angustifolium</name>
    <dbReference type="NCBI Taxonomy" id="2727405"/>
    <lineage>
        <taxon>Eukaryota</taxon>
        <taxon>Viridiplantae</taxon>
        <taxon>Streptophyta</taxon>
        <taxon>Embryophyta</taxon>
        <taxon>Tracheophyta</taxon>
        <taxon>Spermatophyta</taxon>
        <taxon>Magnoliopsida</taxon>
        <taxon>eudicotyledons</taxon>
        <taxon>Gunneridae</taxon>
        <taxon>Pentapetalae</taxon>
        <taxon>asterids</taxon>
        <taxon>lamiids</taxon>
        <taxon>Lamiales</taxon>
        <taxon>Pedaliaceae</taxon>
        <taxon>Sesamum</taxon>
    </lineage>
</organism>
<dbReference type="PANTHER" id="PTHR34061">
    <property type="entry name" value="PROTEIN, PUTATIVE-RELATED"/>
    <property type="match status" value="1"/>
</dbReference>
<dbReference type="AlphaFoldDB" id="A0AAW2RHQ3"/>
<accession>A0AAW2RHQ3</accession>
<reference evidence="2" key="1">
    <citation type="submission" date="2020-06" db="EMBL/GenBank/DDBJ databases">
        <authorList>
            <person name="Li T."/>
            <person name="Hu X."/>
            <person name="Zhang T."/>
            <person name="Song X."/>
            <person name="Zhang H."/>
            <person name="Dai N."/>
            <person name="Sheng W."/>
            <person name="Hou X."/>
            <person name="Wei L."/>
        </authorList>
    </citation>
    <scope>NUCLEOTIDE SEQUENCE</scope>
    <source>
        <strain evidence="2">G01</strain>
        <tissue evidence="2">Leaf</tissue>
    </source>
</reference>
<sequence>MQTSEGVESSCGFMKCEKLDRVASWVGTGVATAFFASLERCSCINISTADSDVDEEANDRPLMLTKFPSFASDASSHHRPTAAATTTTDKLPAPVFTAV</sequence>
<dbReference type="EMBL" id="JACGWK010000001">
    <property type="protein sequence ID" value="KAL0379373.1"/>
    <property type="molecule type" value="Genomic_DNA"/>
</dbReference>
<reference evidence="2" key="2">
    <citation type="journal article" date="2024" name="Plant">
        <title>Genomic evolution and insights into agronomic trait innovations of Sesamum species.</title>
        <authorList>
            <person name="Miao H."/>
            <person name="Wang L."/>
            <person name="Qu L."/>
            <person name="Liu H."/>
            <person name="Sun Y."/>
            <person name="Le M."/>
            <person name="Wang Q."/>
            <person name="Wei S."/>
            <person name="Zheng Y."/>
            <person name="Lin W."/>
            <person name="Duan Y."/>
            <person name="Cao H."/>
            <person name="Xiong S."/>
            <person name="Wang X."/>
            <person name="Wei L."/>
            <person name="Li C."/>
            <person name="Ma Q."/>
            <person name="Ju M."/>
            <person name="Zhao R."/>
            <person name="Li G."/>
            <person name="Mu C."/>
            <person name="Tian Q."/>
            <person name="Mei H."/>
            <person name="Zhang T."/>
            <person name="Gao T."/>
            <person name="Zhang H."/>
        </authorList>
    </citation>
    <scope>NUCLEOTIDE SEQUENCE</scope>
    <source>
        <strain evidence="2">G01</strain>
    </source>
</reference>
<evidence type="ECO:0000256" key="1">
    <source>
        <dbReference type="SAM" id="MobiDB-lite"/>
    </source>
</evidence>
<gene>
    <name evidence="2" type="ORF">Sangu_0001600</name>
</gene>
<feature type="region of interest" description="Disordered" evidence="1">
    <location>
        <begin position="71"/>
        <end position="99"/>
    </location>
</feature>
<comment type="caution">
    <text evidence="2">The sequence shown here is derived from an EMBL/GenBank/DDBJ whole genome shotgun (WGS) entry which is preliminary data.</text>
</comment>
<proteinExistence type="predicted"/>
<name>A0AAW2RHQ3_9LAMI</name>
<evidence type="ECO:0000313" key="2">
    <source>
        <dbReference type="EMBL" id="KAL0379373.1"/>
    </source>
</evidence>